<comment type="caution">
    <text evidence="3">The sequence shown here is derived from an EMBL/GenBank/DDBJ whole genome shotgun (WGS) entry which is preliminary data.</text>
</comment>
<evidence type="ECO:0000259" key="2">
    <source>
        <dbReference type="Pfam" id="PF00226"/>
    </source>
</evidence>
<dbReference type="Proteomes" id="UP000193642">
    <property type="component" value="Unassembled WGS sequence"/>
</dbReference>
<dbReference type="AlphaFoldDB" id="A0A1Y2CJR3"/>
<dbReference type="Pfam" id="PF00226">
    <property type="entry name" value="DnaJ"/>
    <property type="match status" value="1"/>
</dbReference>
<protein>
    <recommendedName>
        <fullName evidence="2">J domain-containing protein</fullName>
    </recommendedName>
</protein>
<name>A0A1Y2CJR3_9FUNG</name>
<evidence type="ECO:0000313" key="3">
    <source>
        <dbReference type="EMBL" id="ORY47271.1"/>
    </source>
</evidence>
<dbReference type="CDD" id="cd06257">
    <property type="entry name" value="DnaJ"/>
    <property type="match status" value="1"/>
</dbReference>
<feature type="domain" description="J" evidence="2">
    <location>
        <begin position="30"/>
        <end position="62"/>
    </location>
</feature>
<dbReference type="InterPro" id="IPR036869">
    <property type="entry name" value="J_dom_sf"/>
</dbReference>
<dbReference type="InterPro" id="IPR001623">
    <property type="entry name" value="DnaJ_domain"/>
</dbReference>
<evidence type="ECO:0000256" key="1">
    <source>
        <dbReference type="SAM" id="MobiDB-lite"/>
    </source>
</evidence>
<evidence type="ECO:0000313" key="4">
    <source>
        <dbReference type="Proteomes" id="UP000193642"/>
    </source>
</evidence>
<dbReference type="EMBL" id="MCGO01000014">
    <property type="protein sequence ID" value="ORY47271.1"/>
    <property type="molecule type" value="Genomic_DNA"/>
</dbReference>
<sequence>MPLIHRPLIKLSFHARLFSSTSQTLKQFCPYKTLSITKTADLATIKKAYYSKVFHLHPDRLASLPGGAPKPRGFRGTVEHVRGLDKSGGTEGVQVDGHDVQHKE</sequence>
<dbReference type="Gene3D" id="1.10.287.110">
    <property type="entry name" value="DnaJ domain"/>
    <property type="match status" value="1"/>
</dbReference>
<gene>
    <name evidence="3" type="ORF">BCR33DRAFT_93345</name>
</gene>
<reference evidence="3 4" key="1">
    <citation type="submission" date="2016-07" db="EMBL/GenBank/DDBJ databases">
        <title>Pervasive Adenine N6-methylation of Active Genes in Fungi.</title>
        <authorList>
            <consortium name="DOE Joint Genome Institute"/>
            <person name="Mondo S.J."/>
            <person name="Dannebaum R.O."/>
            <person name="Kuo R.C."/>
            <person name="Labutti K."/>
            <person name="Haridas S."/>
            <person name="Kuo A."/>
            <person name="Salamov A."/>
            <person name="Ahrendt S.R."/>
            <person name="Lipzen A."/>
            <person name="Sullivan W."/>
            <person name="Andreopoulos W.B."/>
            <person name="Clum A."/>
            <person name="Lindquist E."/>
            <person name="Daum C."/>
            <person name="Ramamoorthy G.K."/>
            <person name="Gryganskyi A."/>
            <person name="Culley D."/>
            <person name="Magnuson J.K."/>
            <person name="James T.Y."/>
            <person name="O'Malley M.A."/>
            <person name="Stajich J.E."/>
            <person name="Spatafora J.W."/>
            <person name="Visel A."/>
            <person name="Grigoriev I.V."/>
        </authorList>
    </citation>
    <scope>NUCLEOTIDE SEQUENCE [LARGE SCALE GENOMIC DNA]</scope>
    <source>
        <strain evidence="3 4">JEL800</strain>
    </source>
</reference>
<keyword evidence="4" id="KW-1185">Reference proteome</keyword>
<accession>A0A1Y2CJR3</accession>
<proteinExistence type="predicted"/>
<dbReference type="OrthoDB" id="10250354at2759"/>
<organism evidence="3 4">
    <name type="scientific">Rhizoclosmatium globosum</name>
    <dbReference type="NCBI Taxonomy" id="329046"/>
    <lineage>
        <taxon>Eukaryota</taxon>
        <taxon>Fungi</taxon>
        <taxon>Fungi incertae sedis</taxon>
        <taxon>Chytridiomycota</taxon>
        <taxon>Chytridiomycota incertae sedis</taxon>
        <taxon>Chytridiomycetes</taxon>
        <taxon>Chytridiales</taxon>
        <taxon>Chytriomycetaceae</taxon>
        <taxon>Rhizoclosmatium</taxon>
    </lineage>
</organism>
<dbReference type="SUPFAM" id="SSF46565">
    <property type="entry name" value="Chaperone J-domain"/>
    <property type="match status" value="1"/>
</dbReference>
<feature type="region of interest" description="Disordered" evidence="1">
    <location>
        <begin position="82"/>
        <end position="104"/>
    </location>
</feature>